<keyword evidence="2" id="KW-0378">Hydrolase</keyword>
<gene>
    <name evidence="2" type="primary">clpS_11</name>
    <name evidence="2" type="ORF">GALL_349070</name>
</gene>
<dbReference type="PANTHER" id="PTHR33473:SF19">
    <property type="entry name" value="ATP-DEPENDENT CLP PROTEASE ADAPTER PROTEIN CLPS"/>
    <property type="match status" value="1"/>
</dbReference>
<reference evidence="2" key="1">
    <citation type="submission" date="2016-10" db="EMBL/GenBank/DDBJ databases">
        <title>Sequence of Gallionella enrichment culture.</title>
        <authorList>
            <person name="Poehlein A."/>
            <person name="Muehling M."/>
            <person name="Daniel R."/>
        </authorList>
    </citation>
    <scope>NUCLEOTIDE SEQUENCE</scope>
</reference>
<organism evidence="2">
    <name type="scientific">mine drainage metagenome</name>
    <dbReference type="NCBI Taxonomy" id="410659"/>
    <lineage>
        <taxon>unclassified sequences</taxon>
        <taxon>metagenomes</taxon>
        <taxon>ecological metagenomes</taxon>
    </lineage>
</organism>
<dbReference type="PANTHER" id="PTHR33473">
    <property type="entry name" value="ATP-DEPENDENT CLP PROTEASE ADAPTER PROTEIN CLPS1, CHLOROPLASTIC"/>
    <property type="match status" value="1"/>
</dbReference>
<proteinExistence type="inferred from homology"/>
<dbReference type="GO" id="GO:0006508">
    <property type="term" value="P:proteolysis"/>
    <property type="evidence" value="ECO:0007669"/>
    <property type="project" value="UniProtKB-KW"/>
</dbReference>
<dbReference type="InterPro" id="IPR003769">
    <property type="entry name" value="ClpS_core"/>
</dbReference>
<feature type="domain" description="Adaptor protein ClpS core" evidence="1">
    <location>
        <begin position="20"/>
        <end position="98"/>
    </location>
</feature>
<evidence type="ECO:0000259" key="1">
    <source>
        <dbReference type="Pfam" id="PF02617"/>
    </source>
</evidence>
<dbReference type="EMBL" id="MLJW01000716">
    <property type="protein sequence ID" value="OIQ83298.1"/>
    <property type="molecule type" value="Genomic_DNA"/>
</dbReference>
<dbReference type="AlphaFoldDB" id="A0A1J5QJ44"/>
<dbReference type="GO" id="GO:0008233">
    <property type="term" value="F:peptidase activity"/>
    <property type="evidence" value="ECO:0007669"/>
    <property type="project" value="UniProtKB-KW"/>
</dbReference>
<name>A0A1J5QJ44_9ZZZZ</name>
<dbReference type="FunFam" id="3.30.1390.10:FF:000002">
    <property type="entry name" value="ATP-dependent Clp protease adapter protein ClpS"/>
    <property type="match status" value="1"/>
</dbReference>
<evidence type="ECO:0000313" key="2">
    <source>
        <dbReference type="EMBL" id="OIQ83298.1"/>
    </source>
</evidence>
<dbReference type="InterPro" id="IPR014719">
    <property type="entry name" value="Ribosomal_bL12_C/ClpS-like"/>
</dbReference>
<dbReference type="NCBIfam" id="NF000672">
    <property type="entry name" value="PRK00033.1-5"/>
    <property type="match status" value="1"/>
</dbReference>
<dbReference type="Gene3D" id="3.30.1390.10">
    <property type="match status" value="1"/>
</dbReference>
<comment type="caution">
    <text evidence="2">The sequence shown here is derived from an EMBL/GenBank/DDBJ whole genome shotgun (WGS) entry which is preliminary data.</text>
</comment>
<sequence>MPRTRSQQAVLAEPAAIRQKPPAMFRVLLLNDDFTPMDFVVQVLQHIFAKNREQAMQIMLKVHNEGRGLCGIYPRDIAETKVNQVAMLAREHQHPLQCVMEEI</sequence>
<dbReference type="InterPro" id="IPR022935">
    <property type="entry name" value="ClpS"/>
</dbReference>
<dbReference type="GO" id="GO:0030163">
    <property type="term" value="P:protein catabolic process"/>
    <property type="evidence" value="ECO:0007669"/>
    <property type="project" value="InterPro"/>
</dbReference>
<protein>
    <submittedName>
        <fullName evidence="2">ATP-dependent Clp protease adapter protein ClpS</fullName>
    </submittedName>
</protein>
<dbReference type="HAMAP" id="MF_00302">
    <property type="entry name" value="ClpS"/>
    <property type="match status" value="1"/>
</dbReference>
<dbReference type="Pfam" id="PF02617">
    <property type="entry name" value="ClpS"/>
    <property type="match status" value="1"/>
</dbReference>
<keyword evidence="2" id="KW-0645">Protease</keyword>
<dbReference type="SUPFAM" id="SSF54736">
    <property type="entry name" value="ClpS-like"/>
    <property type="match status" value="1"/>
</dbReference>
<accession>A0A1J5QJ44</accession>